<keyword evidence="3 8" id="KW-1003">Cell membrane</keyword>
<evidence type="ECO:0000256" key="9">
    <source>
        <dbReference type="SAM" id="Phobius"/>
    </source>
</evidence>
<evidence type="ECO:0000256" key="4">
    <source>
        <dbReference type="ARBA" id="ARBA00022597"/>
    </source>
</evidence>
<accession>A0A1H8WNL8</accession>
<evidence type="ECO:0000256" key="6">
    <source>
        <dbReference type="ARBA" id="ARBA00022989"/>
    </source>
</evidence>
<dbReference type="STRING" id="112903.SAMN04490178_1174"/>
<dbReference type="PANTHER" id="PTHR33989:SF4">
    <property type="entry name" value="PTS SYSTEM N,N'-DIACETYLCHITOBIOSE-SPECIFIC EIIC COMPONENT"/>
    <property type="match status" value="1"/>
</dbReference>
<evidence type="ECO:0000256" key="3">
    <source>
        <dbReference type="ARBA" id="ARBA00022475"/>
    </source>
</evidence>
<dbReference type="EMBL" id="FODY01000017">
    <property type="protein sequence ID" value="SEP29280.1"/>
    <property type="molecule type" value="Genomic_DNA"/>
</dbReference>
<dbReference type="GO" id="GO:0009401">
    <property type="term" value="P:phosphoenolpyruvate-dependent sugar phosphotransferase system"/>
    <property type="evidence" value="ECO:0007669"/>
    <property type="project" value="InterPro"/>
</dbReference>
<protein>
    <recommendedName>
        <fullName evidence="8">Permease IIC component</fullName>
    </recommendedName>
</protein>
<evidence type="ECO:0000256" key="2">
    <source>
        <dbReference type="ARBA" id="ARBA00022448"/>
    </source>
</evidence>
<keyword evidence="12" id="KW-1185">Reference proteome</keyword>
<feature type="transmembrane region" description="Helical" evidence="9">
    <location>
        <begin position="331"/>
        <end position="350"/>
    </location>
</feature>
<dbReference type="AlphaFoldDB" id="A0A1H8WNL8"/>
<feature type="transmembrane region" description="Helical" evidence="9">
    <location>
        <begin position="383"/>
        <end position="401"/>
    </location>
</feature>
<dbReference type="GO" id="GO:0008982">
    <property type="term" value="F:protein-N(PI)-phosphohistidine-sugar phosphotransferase activity"/>
    <property type="evidence" value="ECO:0007669"/>
    <property type="project" value="UniProtKB-UniRule"/>
</dbReference>
<dbReference type="InterPro" id="IPR004501">
    <property type="entry name" value="PTS_EIIC_3"/>
</dbReference>
<dbReference type="GO" id="GO:0005886">
    <property type="term" value="C:plasma membrane"/>
    <property type="evidence" value="ECO:0007669"/>
    <property type="project" value="UniProtKB-SubCell"/>
</dbReference>
<keyword evidence="5 9" id="KW-0812">Transmembrane</keyword>
<dbReference type="NCBIfam" id="TIGR00410">
    <property type="entry name" value="lacE"/>
    <property type="match status" value="1"/>
</dbReference>
<dbReference type="PROSITE" id="PS51105">
    <property type="entry name" value="PTS_EIIC_TYPE_3"/>
    <property type="match status" value="1"/>
</dbReference>
<evidence type="ECO:0000259" key="10">
    <source>
        <dbReference type="PROSITE" id="PS51105"/>
    </source>
</evidence>
<evidence type="ECO:0000256" key="1">
    <source>
        <dbReference type="ARBA" id="ARBA00004651"/>
    </source>
</evidence>
<dbReference type="InterPro" id="IPR051088">
    <property type="entry name" value="PTS_Sugar-EIIC/EIIB"/>
</dbReference>
<reference evidence="11 12" key="1">
    <citation type="submission" date="2016-10" db="EMBL/GenBank/DDBJ databases">
        <authorList>
            <person name="de Groot N.N."/>
        </authorList>
    </citation>
    <scope>NUCLEOTIDE SEQUENCE [LARGE SCALE GENOMIC DNA]</scope>
    <source>
        <strain evidence="11 12">DSM 13305</strain>
    </source>
</reference>
<feature type="transmembrane region" description="Helical" evidence="9">
    <location>
        <begin position="32"/>
        <end position="53"/>
    </location>
</feature>
<dbReference type="OrthoDB" id="1641940at2"/>
<sequence>MEALIKWLDEYYAPFAARVGDQRHLKAIRDGVVSLIPLLLIGSFFLIIAFPPISSLAKLVEPYVPILVSVNNTTMGLMGLMAAFAVAYSLAASYKMDTLSSSMFSVAAFMLATPFTKDGNIAAAWMGSKGLFVAMLSAIFIVELQRFMIKRNIVIRMPDGVPPTVARSFVALIPGFIALALILILNISLFSLGSNVQDIIYKILAAPLLSLGGSLPAFLLAAVFAQLLWTVGIHGASLVGGIMSPVWYSLSQQNAVAKAAGEVPPNIICQQFWEMFSTIGGSGSTFALAIMLLTIVKSKQLKAIGKSAIWPGLFNINEPIIFGLPIVMNPIMMIPFVLAPVVSITIAYFVTDLGLADKAFAMAPWTTPPFINAFLDTGDIRTAVLQFVCFLVTGIIYYPFLRMADMVNCREEGISEVVYEEKQIAILEEKQ</sequence>
<feature type="transmembrane region" description="Helical" evidence="9">
    <location>
        <begin position="73"/>
        <end position="91"/>
    </location>
</feature>
<evidence type="ECO:0000256" key="8">
    <source>
        <dbReference type="PIRNR" id="PIRNR006351"/>
    </source>
</evidence>
<keyword evidence="2 8" id="KW-0813">Transport</keyword>
<feature type="transmembrane region" description="Helical" evidence="9">
    <location>
        <begin position="275"/>
        <end position="296"/>
    </location>
</feature>
<dbReference type="InterPro" id="IPR004796">
    <property type="entry name" value="PTS_IIC_cello"/>
</dbReference>
<dbReference type="InterPro" id="IPR003352">
    <property type="entry name" value="PTS_EIIC"/>
</dbReference>
<dbReference type="Pfam" id="PF02378">
    <property type="entry name" value="PTS_EIIC"/>
    <property type="match status" value="1"/>
</dbReference>
<name>A0A1H8WNL8_9FIRM</name>
<dbReference type="Proteomes" id="UP000198847">
    <property type="component" value="Unassembled WGS sequence"/>
</dbReference>
<gene>
    <name evidence="11" type="ORF">SAMN04490178_1174</name>
</gene>
<keyword evidence="4 8" id="KW-0762">Sugar transport</keyword>
<evidence type="ECO:0000256" key="5">
    <source>
        <dbReference type="ARBA" id="ARBA00022692"/>
    </source>
</evidence>
<keyword evidence="6 9" id="KW-1133">Transmembrane helix</keyword>
<evidence type="ECO:0000313" key="12">
    <source>
        <dbReference type="Proteomes" id="UP000198847"/>
    </source>
</evidence>
<proteinExistence type="predicted"/>
<feature type="domain" description="PTS EIIC type-3" evidence="10">
    <location>
        <begin position="8"/>
        <end position="400"/>
    </location>
</feature>
<evidence type="ECO:0000256" key="7">
    <source>
        <dbReference type="ARBA" id="ARBA00023136"/>
    </source>
</evidence>
<feature type="transmembrane region" description="Helical" evidence="9">
    <location>
        <begin position="227"/>
        <end position="248"/>
    </location>
</feature>
<comment type="function">
    <text evidence="8">The phosphoenolpyruvate-dependent sugar phosphotransferase system (PTS), a major carbohydrate active -transport system, catalyzes the phosphorylation of incoming sugar substrates concomitant with their translocation across the cell membrane.</text>
</comment>
<feature type="transmembrane region" description="Helical" evidence="9">
    <location>
        <begin position="122"/>
        <end position="144"/>
    </location>
</feature>
<organism evidence="11 12">
    <name type="scientific">Propionispora vibrioides</name>
    <dbReference type="NCBI Taxonomy" id="112903"/>
    <lineage>
        <taxon>Bacteria</taxon>
        <taxon>Bacillati</taxon>
        <taxon>Bacillota</taxon>
        <taxon>Negativicutes</taxon>
        <taxon>Selenomonadales</taxon>
        <taxon>Sporomusaceae</taxon>
        <taxon>Propionispora</taxon>
    </lineage>
</organism>
<dbReference type="RefSeq" id="WP_091748405.1">
    <property type="nucleotide sequence ID" value="NZ_FODY01000017.1"/>
</dbReference>
<evidence type="ECO:0000313" key="11">
    <source>
        <dbReference type="EMBL" id="SEP29280.1"/>
    </source>
</evidence>
<comment type="subcellular location">
    <subcellularLocation>
        <location evidence="1">Cell membrane</location>
        <topology evidence="1">Multi-pass membrane protein</topology>
    </subcellularLocation>
</comment>
<dbReference type="PIRSF" id="PIRSF006351">
    <property type="entry name" value="PTS_EIIC-Cellobiose"/>
    <property type="match status" value="1"/>
</dbReference>
<feature type="transmembrane region" description="Helical" evidence="9">
    <location>
        <begin position="165"/>
        <end position="187"/>
    </location>
</feature>
<keyword evidence="7 8" id="KW-0472">Membrane</keyword>
<dbReference type="PANTHER" id="PTHR33989">
    <property type="match status" value="1"/>
</dbReference>
<feature type="transmembrane region" description="Helical" evidence="9">
    <location>
        <begin position="199"/>
        <end position="220"/>
    </location>
</feature>